<reference evidence="7 8" key="1">
    <citation type="submission" date="2024-07" db="EMBL/GenBank/DDBJ databases">
        <title>Section-level genome sequencing and comparative genomics of Aspergillus sections Usti and Cavernicolus.</title>
        <authorList>
            <consortium name="Lawrence Berkeley National Laboratory"/>
            <person name="Nybo J.L."/>
            <person name="Vesth T.C."/>
            <person name="Theobald S."/>
            <person name="Frisvad J.C."/>
            <person name="Larsen T.O."/>
            <person name="Kjaerboelling I."/>
            <person name="Rothschild-Mancinelli K."/>
            <person name="Lyhne E.K."/>
            <person name="Kogle M.E."/>
            <person name="Barry K."/>
            <person name="Clum A."/>
            <person name="Na H."/>
            <person name="Ledsgaard L."/>
            <person name="Lin J."/>
            <person name="Lipzen A."/>
            <person name="Kuo A."/>
            <person name="Riley R."/>
            <person name="Mondo S."/>
            <person name="Labutti K."/>
            <person name="Haridas S."/>
            <person name="Pangalinan J."/>
            <person name="Salamov A.A."/>
            <person name="Simmons B.A."/>
            <person name="Magnuson J.K."/>
            <person name="Chen J."/>
            <person name="Drula E."/>
            <person name="Henrissat B."/>
            <person name="Wiebenga A."/>
            <person name="Lubbers R.J."/>
            <person name="Gomes A.C."/>
            <person name="Makela M.R."/>
            <person name="Stajich J."/>
            <person name="Grigoriev I.V."/>
            <person name="Mortensen U.H."/>
            <person name="De Vries R.P."/>
            <person name="Baker S.E."/>
            <person name="Andersen M.R."/>
        </authorList>
    </citation>
    <scope>NUCLEOTIDE SEQUENCE [LARGE SCALE GENOMIC DNA]</scope>
    <source>
        <strain evidence="7 8">CBS 123904</strain>
    </source>
</reference>
<dbReference type="PROSITE" id="PS00086">
    <property type="entry name" value="CYTOCHROME_P450"/>
    <property type="match status" value="1"/>
</dbReference>
<dbReference type="Proteomes" id="UP001610446">
    <property type="component" value="Unassembled WGS sequence"/>
</dbReference>
<sequence>MVLSLTAASYYLVRGIYRRCLHPLAPFPGPLQASMTENWLYSQSLTSYPEEQFERLHSEYNTRALRIGPNELHITDHSLYATIYNHSAPFPKYAAFYDAFLMPHTLFTEYDPARHRQRRRMLKPFFSRSGVSSLEPVITEKARILGAKINRICDSTVINVYDAFRALTAEVILQFAFGRPGGLIDERPSGFGSAFVDGLDVMGHGLPVLIYRPWLRAAIKLIPPGLMGAVFPEHAQFMNVEKLADESVRFWQSDTAKPAHPIMFDLLSEIADESKHLEATGLLVAGSGTTASVLTTAVIQILHSSGVHTKLLGALEAAYSTAGRSEFIPLAELEKCDYLIACIKEALRLGMPIPGRLPRVVPSRTRANPLIVDGKLLPPGTIVSISAYTMHTNPEIWGADVLSYNPERWLTPSAKDLDQYLVSFSKGSRSCIAQSLAIAEITIVLAFVFRNYELSLPPDFKVPGKVDRFTLQYAGGSPGIPVRFRRRLVG</sequence>
<keyword evidence="6" id="KW-0503">Monooxygenase</keyword>
<dbReference type="Pfam" id="PF00067">
    <property type="entry name" value="p450"/>
    <property type="match status" value="1"/>
</dbReference>
<name>A0ABR4IXI5_9EURO</name>
<comment type="similarity">
    <text evidence="2 6">Belongs to the cytochrome P450 family.</text>
</comment>
<organism evidence="7 8">
    <name type="scientific">Aspergillus pseudoustus</name>
    <dbReference type="NCBI Taxonomy" id="1810923"/>
    <lineage>
        <taxon>Eukaryota</taxon>
        <taxon>Fungi</taxon>
        <taxon>Dikarya</taxon>
        <taxon>Ascomycota</taxon>
        <taxon>Pezizomycotina</taxon>
        <taxon>Eurotiomycetes</taxon>
        <taxon>Eurotiomycetidae</taxon>
        <taxon>Eurotiales</taxon>
        <taxon>Aspergillaceae</taxon>
        <taxon>Aspergillus</taxon>
        <taxon>Aspergillus subgen. Nidulantes</taxon>
    </lineage>
</organism>
<evidence type="ECO:0000256" key="2">
    <source>
        <dbReference type="ARBA" id="ARBA00010617"/>
    </source>
</evidence>
<dbReference type="PANTHER" id="PTHR24305">
    <property type="entry name" value="CYTOCHROME P450"/>
    <property type="match status" value="1"/>
</dbReference>
<dbReference type="InterPro" id="IPR001128">
    <property type="entry name" value="Cyt_P450"/>
</dbReference>
<keyword evidence="6" id="KW-0349">Heme</keyword>
<evidence type="ECO:0000256" key="4">
    <source>
        <dbReference type="ARBA" id="ARBA00023002"/>
    </source>
</evidence>
<evidence type="ECO:0000256" key="5">
    <source>
        <dbReference type="ARBA" id="ARBA00023004"/>
    </source>
</evidence>
<dbReference type="SUPFAM" id="SSF48264">
    <property type="entry name" value="Cytochrome P450"/>
    <property type="match status" value="1"/>
</dbReference>
<protein>
    <submittedName>
        <fullName evidence="7">Cytochrome P450</fullName>
    </submittedName>
</protein>
<keyword evidence="3 6" id="KW-0479">Metal-binding</keyword>
<gene>
    <name evidence="7" type="ORF">BJY01DRAFT_239817</name>
</gene>
<dbReference type="PRINTS" id="PR00385">
    <property type="entry name" value="P450"/>
</dbReference>
<keyword evidence="4 6" id="KW-0560">Oxidoreductase</keyword>
<dbReference type="EMBL" id="JBFXLU010000263">
    <property type="protein sequence ID" value="KAL2832292.1"/>
    <property type="molecule type" value="Genomic_DNA"/>
</dbReference>
<dbReference type="InterPro" id="IPR050121">
    <property type="entry name" value="Cytochrome_P450_monoxygenase"/>
</dbReference>
<comment type="caution">
    <text evidence="7">The sequence shown here is derived from an EMBL/GenBank/DDBJ whole genome shotgun (WGS) entry which is preliminary data.</text>
</comment>
<accession>A0ABR4IXI5</accession>
<comment type="cofactor">
    <cofactor evidence="1">
        <name>heme</name>
        <dbReference type="ChEBI" id="CHEBI:30413"/>
    </cofactor>
</comment>
<proteinExistence type="inferred from homology"/>
<dbReference type="Gene3D" id="1.10.630.10">
    <property type="entry name" value="Cytochrome P450"/>
    <property type="match status" value="1"/>
</dbReference>
<dbReference type="InterPro" id="IPR036396">
    <property type="entry name" value="Cyt_P450_sf"/>
</dbReference>
<evidence type="ECO:0000313" key="7">
    <source>
        <dbReference type="EMBL" id="KAL2832292.1"/>
    </source>
</evidence>
<keyword evidence="8" id="KW-1185">Reference proteome</keyword>
<dbReference type="CDD" id="cd11062">
    <property type="entry name" value="CYP58-like"/>
    <property type="match status" value="1"/>
</dbReference>
<dbReference type="InterPro" id="IPR002401">
    <property type="entry name" value="Cyt_P450_E_grp-I"/>
</dbReference>
<keyword evidence="5 6" id="KW-0408">Iron</keyword>
<evidence type="ECO:0000256" key="1">
    <source>
        <dbReference type="ARBA" id="ARBA00001971"/>
    </source>
</evidence>
<dbReference type="PRINTS" id="PR00463">
    <property type="entry name" value="EP450I"/>
</dbReference>
<dbReference type="PANTHER" id="PTHR24305:SF234">
    <property type="entry name" value="CYTOCHROME P450"/>
    <property type="match status" value="1"/>
</dbReference>
<evidence type="ECO:0000256" key="6">
    <source>
        <dbReference type="RuleBase" id="RU000461"/>
    </source>
</evidence>
<evidence type="ECO:0000313" key="8">
    <source>
        <dbReference type="Proteomes" id="UP001610446"/>
    </source>
</evidence>
<dbReference type="InterPro" id="IPR017972">
    <property type="entry name" value="Cyt_P450_CS"/>
</dbReference>
<evidence type="ECO:0000256" key="3">
    <source>
        <dbReference type="ARBA" id="ARBA00022723"/>
    </source>
</evidence>